<comment type="caution">
    <text evidence="1">The sequence shown here is derived from an EMBL/GenBank/DDBJ whole genome shotgun (WGS) entry which is preliminary data.</text>
</comment>
<evidence type="ECO:0000313" key="2">
    <source>
        <dbReference type="Proteomes" id="UP001054837"/>
    </source>
</evidence>
<protein>
    <submittedName>
        <fullName evidence="1">Uncharacterized protein</fullName>
    </submittedName>
</protein>
<organism evidence="1 2">
    <name type="scientific">Caerostris darwini</name>
    <dbReference type="NCBI Taxonomy" id="1538125"/>
    <lineage>
        <taxon>Eukaryota</taxon>
        <taxon>Metazoa</taxon>
        <taxon>Ecdysozoa</taxon>
        <taxon>Arthropoda</taxon>
        <taxon>Chelicerata</taxon>
        <taxon>Arachnida</taxon>
        <taxon>Araneae</taxon>
        <taxon>Araneomorphae</taxon>
        <taxon>Entelegynae</taxon>
        <taxon>Araneoidea</taxon>
        <taxon>Araneidae</taxon>
        <taxon>Caerostris</taxon>
    </lineage>
</organism>
<dbReference type="Proteomes" id="UP001054837">
    <property type="component" value="Unassembled WGS sequence"/>
</dbReference>
<reference evidence="1 2" key="1">
    <citation type="submission" date="2021-06" db="EMBL/GenBank/DDBJ databases">
        <title>Caerostris darwini draft genome.</title>
        <authorList>
            <person name="Kono N."/>
            <person name="Arakawa K."/>
        </authorList>
    </citation>
    <scope>NUCLEOTIDE SEQUENCE [LARGE SCALE GENOMIC DNA]</scope>
</reference>
<sequence>MGPSIFERPILQDCSDIKVPRILPRVHKIRAADLVLCDKTAYKNTWMLPYAEVIASMTSRNFDVAQRFHHVLTEGKWEFKRLLFKTSPCKAPNILVQGTGEWVPQLLSVFGKKS</sequence>
<dbReference type="EMBL" id="BPLQ01001691">
    <property type="protein sequence ID" value="GIX84046.1"/>
    <property type="molecule type" value="Genomic_DNA"/>
</dbReference>
<proteinExistence type="predicted"/>
<keyword evidence="2" id="KW-1185">Reference proteome</keyword>
<evidence type="ECO:0000313" key="1">
    <source>
        <dbReference type="EMBL" id="GIX84046.1"/>
    </source>
</evidence>
<gene>
    <name evidence="1" type="ORF">CDAR_270491</name>
</gene>
<name>A0AAV4NH16_9ARAC</name>
<accession>A0AAV4NH16</accession>
<dbReference type="AlphaFoldDB" id="A0AAV4NH16"/>